<protein>
    <recommendedName>
        <fullName evidence="5">Secreted protein</fullName>
    </recommendedName>
</protein>
<keyword evidence="4" id="KW-1185">Reference proteome</keyword>
<evidence type="ECO:0000256" key="2">
    <source>
        <dbReference type="SAM" id="SignalP"/>
    </source>
</evidence>
<reference evidence="3 4" key="1">
    <citation type="journal article" date="2009" name="Science">
        <title>Green evolution and dynamic adaptations revealed by genomes of the marine picoeukaryotes Micromonas.</title>
        <authorList>
            <person name="Worden A.Z."/>
            <person name="Lee J.H."/>
            <person name="Mock T."/>
            <person name="Rouze P."/>
            <person name="Simmons M.P."/>
            <person name="Aerts A.L."/>
            <person name="Allen A.E."/>
            <person name="Cuvelier M.L."/>
            <person name="Derelle E."/>
            <person name="Everett M.V."/>
            <person name="Foulon E."/>
            <person name="Grimwood J."/>
            <person name="Gundlach H."/>
            <person name="Henrissat B."/>
            <person name="Napoli C."/>
            <person name="McDonald S.M."/>
            <person name="Parker M.S."/>
            <person name="Rombauts S."/>
            <person name="Salamov A."/>
            <person name="Von Dassow P."/>
            <person name="Badger J.H."/>
            <person name="Coutinho P.M."/>
            <person name="Demir E."/>
            <person name="Dubchak I."/>
            <person name="Gentemann C."/>
            <person name="Eikrem W."/>
            <person name="Gready J.E."/>
            <person name="John U."/>
            <person name="Lanier W."/>
            <person name="Lindquist E.A."/>
            <person name="Lucas S."/>
            <person name="Mayer K.F."/>
            <person name="Moreau H."/>
            <person name="Not F."/>
            <person name="Otillar R."/>
            <person name="Panaud O."/>
            <person name="Pangilinan J."/>
            <person name="Paulsen I."/>
            <person name="Piegu B."/>
            <person name="Poliakov A."/>
            <person name="Robbens S."/>
            <person name="Schmutz J."/>
            <person name="Toulza E."/>
            <person name="Wyss T."/>
            <person name="Zelensky A."/>
            <person name="Zhou K."/>
            <person name="Armbrust E.V."/>
            <person name="Bhattacharya D."/>
            <person name="Goodenough U.W."/>
            <person name="Van de Peer Y."/>
            <person name="Grigoriev I.V."/>
        </authorList>
    </citation>
    <scope>NUCLEOTIDE SEQUENCE [LARGE SCALE GENOMIC DNA]</scope>
    <source>
        <strain evidence="4">RCC299 / NOUM17</strain>
    </source>
</reference>
<dbReference type="AlphaFoldDB" id="C1E498"/>
<dbReference type="Proteomes" id="UP000002009">
    <property type="component" value="Chromosome 4"/>
</dbReference>
<dbReference type="EMBL" id="CP001325">
    <property type="protein sequence ID" value="ACO63077.1"/>
    <property type="molecule type" value="Genomic_DNA"/>
</dbReference>
<dbReference type="eggNOG" id="ENOG502S15D">
    <property type="taxonomic scope" value="Eukaryota"/>
</dbReference>
<feature type="signal peptide" evidence="2">
    <location>
        <begin position="1"/>
        <end position="26"/>
    </location>
</feature>
<dbReference type="OrthoDB" id="2016588at2759"/>
<dbReference type="GeneID" id="8242715"/>
<organism evidence="3 4">
    <name type="scientific">Micromonas commoda (strain RCC299 / NOUM17 / CCMP2709)</name>
    <name type="common">Picoplanktonic green alga</name>
    <dbReference type="NCBI Taxonomy" id="296587"/>
    <lineage>
        <taxon>Eukaryota</taxon>
        <taxon>Viridiplantae</taxon>
        <taxon>Chlorophyta</taxon>
        <taxon>Mamiellophyceae</taxon>
        <taxon>Mamiellales</taxon>
        <taxon>Mamiellaceae</taxon>
        <taxon>Micromonas</taxon>
    </lineage>
</organism>
<feature type="region of interest" description="Disordered" evidence="1">
    <location>
        <begin position="159"/>
        <end position="193"/>
    </location>
</feature>
<feature type="chain" id="PRO_5002908859" description="Secreted protein" evidence="2">
    <location>
        <begin position="27"/>
        <end position="193"/>
    </location>
</feature>
<gene>
    <name evidence="3" type="ORF">MICPUN_57960</name>
</gene>
<accession>C1E498</accession>
<dbReference type="InParanoid" id="C1E498"/>
<name>C1E498_MICCC</name>
<evidence type="ECO:0000313" key="4">
    <source>
        <dbReference type="Proteomes" id="UP000002009"/>
    </source>
</evidence>
<feature type="compositionally biased region" description="Basic and acidic residues" evidence="1">
    <location>
        <begin position="107"/>
        <end position="116"/>
    </location>
</feature>
<feature type="region of interest" description="Disordered" evidence="1">
    <location>
        <begin position="98"/>
        <end position="136"/>
    </location>
</feature>
<evidence type="ECO:0000313" key="3">
    <source>
        <dbReference type="EMBL" id="ACO63077.1"/>
    </source>
</evidence>
<dbReference type="STRING" id="296587.C1E498"/>
<sequence length="193" mass="21628">MRSNAATVIFAVVSLIALIAPSASHAEEVDNAVRSMPTRQQETEDLTEVDEWLKGEGLNRFGDPKDTMYTGGSPLFDESTGERRDRYEYIRSRHPDEPWKRGSVRPKIVDVDDPRPSRFPRHWGPEPPVQTRDYRELPGGYGFGSSTLYKWIETNMAKDAEDLDETGETLGAAPGPAPNTMSQSTEDEPEDDL</sequence>
<dbReference type="RefSeq" id="XP_002501819.1">
    <property type="nucleotide sequence ID" value="XM_002501773.1"/>
</dbReference>
<proteinExistence type="predicted"/>
<keyword evidence="2" id="KW-0732">Signal</keyword>
<evidence type="ECO:0008006" key="5">
    <source>
        <dbReference type="Google" id="ProtNLM"/>
    </source>
</evidence>
<evidence type="ECO:0000256" key="1">
    <source>
        <dbReference type="SAM" id="MobiDB-lite"/>
    </source>
</evidence>
<dbReference type="KEGG" id="mis:MICPUN_57960"/>